<dbReference type="AlphaFoldDB" id="F0QRW7"/>
<protein>
    <submittedName>
        <fullName evidence="1">Ribonuclease R</fullName>
        <ecNumber evidence="1">3.1.-.-</ecNumber>
    </submittedName>
</protein>
<gene>
    <name evidence="1" type="ordered locus">MSU_0706</name>
</gene>
<dbReference type="KEGG" id="mss:MSU_0706"/>
<accession>F0QRW7</accession>
<dbReference type="STRING" id="768700.MSU_0706"/>
<evidence type="ECO:0000313" key="1">
    <source>
        <dbReference type="EMBL" id="ADX98237.1"/>
    </source>
</evidence>
<organism evidence="1 2">
    <name type="scientific">Mycoplasma suis (strain Illinois)</name>
    <dbReference type="NCBI Taxonomy" id="768700"/>
    <lineage>
        <taxon>Bacteria</taxon>
        <taxon>Bacillati</taxon>
        <taxon>Mycoplasmatota</taxon>
        <taxon>Mollicutes</taxon>
        <taxon>Mycoplasmataceae</taxon>
        <taxon>Mycoplasma</taxon>
    </lineage>
</organism>
<keyword evidence="1" id="KW-0378">Hydrolase</keyword>
<dbReference type="GO" id="GO:0016787">
    <property type="term" value="F:hydrolase activity"/>
    <property type="evidence" value="ECO:0007669"/>
    <property type="project" value="UniProtKB-KW"/>
</dbReference>
<name>F0QRW7_MYCSL</name>
<dbReference type="HOGENOM" id="CLU_1561254_0_0_14"/>
<reference evidence="1 2" key="1">
    <citation type="journal article" date="2011" name="J. Bacteriol.">
        <title>Complete genome sequences of two hemotropic Mycoplasmas, Mycoplasma haemofelis strain Ohio2 and Mycoplasma suis strain Illinois.</title>
        <authorList>
            <person name="Messick J.B."/>
            <person name="Santos A.P."/>
            <person name="Guimaraes A.M."/>
        </authorList>
    </citation>
    <scope>NUCLEOTIDE SEQUENCE [LARGE SCALE GENOMIC DNA]</scope>
    <source>
        <strain evidence="1 2">Illinois</strain>
    </source>
</reference>
<sequence length="177" mass="20526">MSSEERKSNLKDSELDSIVLKLLSVDSRPVPFNVLKSKFFRFIRANHPREFVLEESFFNTLTRLKKKYLIGENQYGKWFIDYLDYKHTNRFGEGFLDIEPRSGNGFITVKKEGEKYKKSSHFVHKKNLNGAKTGDLVKFVELEINLKRKAARFSLIDASVVEVLSHSSKDSEVSNNE</sequence>
<evidence type="ECO:0000313" key="2">
    <source>
        <dbReference type="Proteomes" id="UP000007484"/>
    </source>
</evidence>
<proteinExistence type="predicted"/>
<keyword evidence="2" id="KW-1185">Reference proteome</keyword>
<dbReference type="EC" id="3.1.-.-" evidence="1"/>
<dbReference type="EMBL" id="CP002525">
    <property type="protein sequence ID" value="ADX98237.1"/>
    <property type="molecule type" value="Genomic_DNA"/>
</dbReference>
<dbReference type="Proteomes" id="UP000007484">
    <property type="component" value="Chromosome"/>
</dbReference>
<dbReference type="RefSeq" id="WP_013610079.1">
    <property type="nucleotide sequence ID" value="NC_015155.1"/>
</dbReference>